<evidence type="ECO:0000256" key="1">
    <source>
        <dbReference type="ARBA" id="ARBA00023125"/>
    </source>
</evidence>
<organism evidence="4 5">
    <name type="scientific">Phytophthora aleatoria</name>
    <dbReference type="NCBI Taxonomy" id="2496075"/>
    <lineage>
        <taxon>Eukaryota</taxon>
        <taxon>Sar</taxon>
        <taxon>Stramenopiles</taxon>
        <taxon>Oomycota</taxon>
        <taxon>Peronosporomycetes</taxon>
        <taxon>Peronosporales</taxon>
        <taxon>Peronosporaceae</taxon>
        <taxon>Phytophthora</taxon>
    </lineage>
</organism>
<evidence type="ECO:0000313" key="4">
    <source>
        <dbReference type="EMBL" id="KAG6976228.1"/>
    </source>
</evidence>
<reference evidence="4" key="1">
    <citation type="submission" date="2021-01" db="EMBL/GenBank/DDBJ databases">
        <title>Phytophthora aleatoria, a newly-described species from Pinus radiata is distinct from Phytophthora cactorum isolates based on comparative genomics.</title>
        <authorList>
            <person name="Mcdougal R."/>
            <person name="Panda P."/>
            <person name="Williams N."/>
            <person name="Studholme D.J."/>
        </authorList>
    </citation>
    <scope>NUCLEOTIDE SEQUENCE</scope>
    <source>
        <strain evidence="4">NZFS 4037</strain>
    </source>
</reference>
<dbReference type="Pfam" id="PF03221">
    <property type="entry name" value="HTH_Tnp_Tc5"/>
    <property type="match status" value="1"/>
</dbReference>
<evidence type="ECO:0000256" key="2">
    <source>
        <dbReference type="SAM" id="MobiDB-lite"/>
    </source>
</evidence>
<feature type="region of interest" description="Disordered" evidence="2">
    <location>
        <begin position="255"/>
        <end position="307"/>
    </location>
</feature>
<dbReference type="SMART" id="SM00674">
    <property type="entry name" value="CENPB"/>
    <property type="match status" value="1"/>
</dbReference>
<dbReference type="Proteomes" id="UP000709295">
    <property type="component" value="Unassembled WGS sequence"/>
</dbReference>
<dbReference type="GO" id="GO:0003677">
    <property type="term" value="F:DNA binding"/>
    <property type="evidence" value="ECO:0007669"/>
    <property type="project" value="UniProtKB-KW"/>
</dbReference>
<proteinExistence type="predicted"/>
<keyword evidence="1" id="KW-0238">DNA-binding</keyword>
<dbReference type="AlphaFoldDB" id="A0A8J5IYJ6"/>
<feature type="compositionally biased region" description="Acidic residues" evidence="2">
    <location>
        <begin position="265"/>
        <end position="275"/>
    </location>
</feature>
<dbReference type="InterPro" id="IPR006600">
    <property type="entry name" value="HTH_CenpB_DNA-bd_dom"/>
</dbReference>
<feature type="compositionally biased region" description="Basic and acidic residues" evidence="2">
    <location>
        <begin position="277"/>
        <end position="297"/>
    </location>
</feature>
<sequence>MGPRGAGRRLNDQERMEILEIIQREAKVKNVDLAKRYGVSEGAIRKLKQMKDTIRNRYYMGNEHNRDKRKRGGFKRNAPFEEELYQWIVRMRESQPYQLMPLTQTAVRQQAIILSKNYEKMANFKASPGWFARFCSRHRLDPIVTNAAGGGDAASTPMGSTPADVSLSSAGVPQAVTVPPAVSMPMTTGATDETAFLMDSLTAAPSQTMEMMNATDTIATDTEESKMDTPSINEQVQQAAREHNEAALRAAAAKIGEAQAASEDTTAEADPEASDTESVKKEVSDTEEEEVKKEGYHGPRPRPRQATFTPAQVTGFYFRPCRDANDEIVSEYLCCRCGTVQKQTRRNGYTNPTQHVRREHLDYEVAMLTASTVETGSLLNYVRQSALNVFGWLDWIIKSGLPLHFCENPASRS</sequence>
<name>A0A8J5IYJ6_9STRA</name>
<feature type="domain" description="HTH CENPB-type" evidence="3">
    <location>
        <begin position="68"/>
        <end position="144"/>
    </location>
</feature>
<dbReference type="PROSITE" id="PS51253">
    <property type="entry name" value="HTH_CENPB"/>
    <property type="match status" value="1"/>
</dbReference>
<accession>A0A8J5IYJ6</accession>
<gene>
    <name evidence="4" type="ORF">JG688_00001585</name>
</gene>
<dbReference type="EMBL" id="JAENGY010000037">
    <property type="protein sequence ID" value="KAG6976228.1"/>
    <property type="molecule type" value="Genomic_DNA"/>
</dbReference>
<evidence type="ECO:0000259" key="3">
    <source>
        <dbReference type="PROSITE" id="PS51253"/>
    </source>
</evidence>
<keyword evidence="5" id="KW-1185">Reference proteome</keyword>
<comment type="caution">
    <text evidence="4">The sequence shown here is derived from an EMBL/GenBank/DDBJ whole genome shotgun (WGS) entry which is preliminary data.</text>
</comment>
<protein>
    <recommendedName>
        <fullName evidence="3">HTH CENPB-type domain-containing protein</fullName>
    </recommendedName>
</protein>
<evidence type="ECO:0000313" key="5">
    <source>
        <dbReference type="Proteomes" id="UP000709295"/>
    </source>
</evidence>